<dbReference type="GO" id="GO:0005634">
    <property type="term" value="C:nucleus"/>
    <property type="evidence" value="ECO:0007669"/>
    <property type="project" value="UniProtKB-SubCell"/>
</dbReference>
<feature type="domain" description="U-box" evidence="18">
    <location>
        <begin position="1288"/>
        <end position="1361"/>
    </location>
</feature>
<proteinExistence type="inferred from homology"/>
<evidence type="ECO:0000313" key="20">
    <source>
        <dbReference type="Proteomes" id="UP000562322"/>
    </source>
</evidence>
<keyword evidence="10" id="KW-0833">Ubl conjugation pathway</keyword>
<dbReference type="Gene3D" id="3.30.40.10">
    <property type="entry name" value="Zinc/RING finger domain, C3HC4 (zinc finger)"/>
    <property type="match status" value="1"/>
</dbReference>
<dbReference type="CDD" id="cd16658">
    <property type="entry name" value="RING-Ubox_UBE4B"/>
    <property type="match status" value="1"/>
</dbReference>
<feature type="compositionally biased region" description="Pro residues" evidence="17">
    <location>
        <begin position="372"/>
        <end position="382"/>
    </location>
</feature>
<evidence type="ECO:0000256" key="16">
    <source>
        <dbReference type="ARBA" id="ARBA00083610"/>
    </source>
</evidence>
<feature type="non-terminal residue" evidence="19">
    <location>
        <position position="1"/>
    </location>
</feature>
<dbReference type="InterPro" id="IPR045132">
    <property type="entry name" value="UBE4"/>
</dbReference>
<keyword evidence="9" id="KW-0808">Transferase</keyword>
<dbReference type="PANTHER" id="PTHR13931">
    <property type="entry name" value="UBIQUITINATION FACTOR E4"/>
    <property type="match status" value="1"/>
</dbReference>
<dbReference type="EMBL" id="VXAV01006894">
    <property type="protein sequence ID" value="NXL90283.1"/>
    <property type="molecule type" value="Genomic_DNA"/>
</dbReference>
<dbReference type="FunFam" id="3.30.40.10:FF:000060">
    <property type="entry name" value="ubiquitin conjugation factor E4 B"/>
    <property type="match status" value="1"/>
</dbReference>
<dbReference type="UniPathway" id="UPA00143"/>
<protein>
    <recommendedName>
        <fullName evidence="14">Ubiquitin conjugation factor E4 B</fullName>
        <ecNumber evidence="6">2.3.2.27</ecNumber>
    </recommendedName>
    <alternativeName>
        <fullName evidence="16">RING-type E3 ubiquitin transferase E4 B</fullName>
    </alternativeName>
    <alternativeName>
        <fullName evidence="15">Ubiquitin fusion degradation protein 2</fullName>
    </alternativeName>
</protein>
<feature type="compositionally biased region" description="Polar residues" evidence="17">
    <location>
        <begin position="18"/>
        <end position="31"/>
    </location>
</feature>
<dbReference type="GO" id="GO:0034450">
    <property type="term" value="F:ubiquitin-ubiquitin ligase activity"/>
    <property type="evidence" value="ECO:0007669"/>
    <property type="project" value="InterPro"/>
</dbReference>
<dbReference type="PANTHER" id="PTHR13931:SF2">
    <property type="entry name" value="UBIQUITIN CONJUGATION FACTOR E4 B"/>
    <property type="match status" value="1"/>
</dbReference>
<feature type="compositionally biased region" description="Basic residues" evidence="17">
    <location>
        <begin position="1"/>
        <end position="12"/>
    </location>
</feature>
<evidence type="ECO:0000256" key="14">
    <source>
        <dbReference type="ARBA" id="ARBA00072779"/>
    </source>
</evidence>
<evidence type="ECO:0000256" key="12">
    <source>
        <dbReference type="ARBA" id="ARBA00023242"/>
    </source>
</evidence>
<feature type="compositionally biased region" description="Basic and acidic residues" evidence="17">
    <location>
        <begin position="131"/>
        <end position="142"/>
    </location>
</feature>
<feature type="compositionally biased region" description="Pro residues" evidence="17">
    <location>
        <begin position="32"/>
        <end position="45"/>
    </location>
</feature>
<dbReference type="InterPro" id="IPR013083">
    <property type="entry name" value="Znf_RING/FYVE/PHD"/>
</dbReference>
<name>A0A7L0WFC4_ALELA</name>
<dbReference type="Pfam" id="PF04564">
    <property type="entry name" value="U-box"/>
    <property type="match status" value="1"/>
</dbReference>
<feature type="region of interest" description="Disordered" evidence="17">
    <location>
        <begin position="353"/>
        <end position="393"/>
    </location>
</feature>
<dbReference type="OrthoDB" id="20295at2759"/>
<evidence type="ECO:0000256" key="2">
    <source>
        <dbReference type="ARBA" id="ARBA00004123"/>
    </source>
</evidence>
<keyword evidence="11" id="KW-0007">Acetylation</keyword>
<evidence type="ECO:0000259" key="18">
    <source>
        <dbReference type="PROSITE" id="PS51698"/>
    </source>
</evidence>
<dbReference type="SMART" id="SM00504">
    <property type="entry name" value="Ubox"/>
    <property type="match status" value="1"/>
</dbReference>
<dbReference type="InterPro" id="IPR019474">
    <property type="entry name" value="Ub_conjug_fac_E4_core"/>
</dbReference>
<evidence type="ECO:0000256" key="7">
    <source>
        <dbReference type="ARBA" id="ARBA00022490"/>
    </source>
</evidence>
<evidence type="ECO:0000256" key="1">
    <source>
        <dbReference type="ARBA" id="ARBA00000900"/>
    </source>
</evidence>
<keyword evidence="12" id="KW-0539">Nucleus</keyword>
<comment type="catalytic activity">
    <reaction evidence="1">
        <text>S-ubiquitinyl-[E2 ubiquitin-conjugating enzyme]-L-cysteine + [acceptor protein]-L-lysine = [E2 ubiquitin-conjugating enzyme]-L-cysteine + N(6)-ubiquitinyl-[acceptor protein]-L-lysine.</text>
        <dbReference type="EC" id="2.3.2.27"/>
    </reaction>
</comment>
<dbReference type="PROSITE" id="PS51698">
    <property type="entry name" value="U_BOX"/>
    <property type="match status" value="1"/>
</dbReference>
<evidence type="ECO:0000256" key="6">
    <source>
        <dbReference type="ARBA" id="ARBA00012483"/>
    </source>
</evidence>
<feature type="compositionally biased region" description="Low complexity" evidence="17">
    <location>
        <begin position="73"/>
        <end position="96"/>
    </location>
</feature>
<feature type="non-terminal residue" evidence="19">
    <location>
        <position position="1363"/>
    </location>
</feature>
<gene>
    <name evidence="19" type="primary">Ube4b</name>
    <name evidence="19" type="ORF">ALELAT_R01562</name>
</gene>
<dbReference type="GO" id="GO:0000151">
    <property type="term" value="C:ubiquitin ligase complex"/>
    <property type="evidence" value="ECO:0007669"/>
    <property type="project" value="InterPro"/>
</dbReference>
<evidence type="ECO:0000256" key="10">
    <source>
        <dbReference type="ARBA" id="ARBA00022786"/>
    </source>
</evidence>
<comment type="function">
    <text evidence="13">Ubiquitin-protein ligase that probably functions as an E3 ligase in conjunction with specific E1 and E2 ligases. May also function as an E4 ligase mediating the assembly of polyubiquitin chains on substrates ubiquitinated by another E3 ubiquitin ligase. May regulate myosin assembly in striated muscles together with STUB1 and VCP/p97 by targeting myosin chaperone UNC45B for proteasomal degradation.</text>
</comment>
<evidence type="ECO:0000313" key="19">
    <source>
        <dbReference type="EMBL" id="NXL90283.1"/>
    </source>
</evidence>
<keyword evidence="8" id="KW-0597">Phosphoprotein</keyword>
<keyword evidence="20" id="KW-1185">Reference proteome</keyword>
<evidence type="ECO:0000256" key="13">
    <source>
        <dbReference type="ARBA" id="ARBA00056267"/>
    </source>
</evidence>
<evidence type="ECO:0000256" key="17">
    <source>
        <dbReference type="SAM" id="MobiDB-lite"/>
    </source>
</evidence>
<dbReference type="InterPro" id="IPR003613">
    <property type="entry name" value="Ubox_domain"/>
</dbReference>
<comment type="caution">
    <text evidence="19">The sequence shown here is derived from an EMBL/GenBank/DDBJ whole genome shotgun (WGS) entry which is preliminary data.</text>
</comment>
<dbReference type="GO" id="GO:0005737">
    <property type="term" value="C:cytoplasm"/>
    <property type="evidence" value="ECO:0007669"/>
    <property type="project" value="UniProtKB-SubCell"/>
</dbReference>
<evidence type="ECO:0000256" key="15">
    <source>
        <dbReference type="ARBA" id="ARBA00081821"/>
    </source>
</evidence>
<dbReference type="Proteomes" id="UP000562322">
    <property type="component" value="Unassembled WGS sequence"/>
</dbReference>
<feature type="compositionally biased region" description="Low complexity" evidence="17">
    <location>
        <begin position="353"/>
        <end position="371"/>
    </location>
</feature>
<dbReference type="EC" id="2.3.2.27" evidence="6"/>
<evidence type="ECO:0000256" key="11">
    <source>
        <dbReference type="ARBA" id="ARBA00022990"/>
    </source>
</evidence>
<feature type="region of interest" description="Disordered" evidence="17">
    <location>
        <begin position="1"/>
        <end position="142"/>
    </location>
</feature>
<dbReference type="GO" id="GO:0006511">
    <property type="term" value="P:ubiquitin-dependent protein catabolic process"/>
    <property type="evidence" value="ECO:0007669"/>
    <property type="project" value="InterPro"/>
</dbReference>
<comment type="subcellular location">
    <subcellularLocation>
        <location evidence="3">Cytoplasm</location>
    </subcellularLocation>
    <subcellularLocation>
        <location evidence="2">Nucleus</location>
    </subcellularLocation>
</comment>
<keyword evidence="7" id="KW-0963">Cytoplasm</keyword>
<dbReference type="GO" id="GO:0036503">
    <property type="term" value="P:ERAD pathway"/>
    <property type="evidence" value="ECO:0007669"/>
    <property type="project" value="InterPro"/>
</dbReference>
<dbReference type="Pfam" id="PF10408">
    <property type="entry name" value="Ufd2P_core"/>
    <property type="match status" value="1"/>
</dbReference>
<comment type="pathway">
    <text evidence="4">Protein modification; protein ubiquitination.</text>
</comment>
<dbReference type="SUPFAM" id="SSF57850">
    <property type="entry name" value="RING/U-box"/>
    <property type="match status" value="1"/>
</dbReference>
<evidence type="ECO:0000256" key="5">
    <source>
        <dbReference type="ARBA" id="ARBA00007434"/>
    </source>
</evidence>
<reference evidence="19 20" key="1">
    <citation type="submission" date="2019-09" db="EMBL/GenBank/DDBJ databases">
        <title>Bird 10,000 Genomes (B10K) Project - Family phase.</title>
        <authorList>
            <person name="Zhang G."/>
        </authorList>
    </citation>
    <scope>NUCLEOTIDE SEQUENCE [LARGE SCALE GENOMIC DNA]</scope>
    <source>
        <strain evidence="19">B10K-DU-001-39</strain>
        <tissue evidence="19">Muscle</tissue>
    </source>
</reference>
<evidence type="ECO:0000256" key="9">
    <source>
        <dbReference type="ARBA" id="ARBA00022679"/>
    </source>
</evidence>
<feature type="compositionally biased region" description="Polar residues" evidence="17">
    <location>
        <begin position="97"/>
        <end position="118"/>
    </location>
</feature>
<accession>A0A7L0WFC4</accession>
<dbReference type="GO" id="GO:0000209">
    <property type="term" value="P:protein polyubiquitination"/>
    <property type="evidence" value="ECO:0007669"/>
    <property type="project" value="TreeGrafter"/>
</dbReference>
<evidence type="ECO:0000256" key="3">
    <source>
        <dbReference type="ARBA" id="ARBA00004496"/>
    </source>
</evidence>
<sequence>LSPVQIRRRRLARLAGGPSSQPATPLTSPQRETPPGPPAAAPAPGPSHSLGLGVHSMTPATSPIGASGVAHRSQSSEGVSSLSSSPSNSLETQSQSLSRSQSMDIDSVSCEKSMSQVDVDSGIENMEVDESDRREKRSLTDKEPLCGSEVSEDQALQLVCKIFRVSWKDRDRDVIFLNSLSAQFKQNPKEVFSDFKDLIGQILMEVLMMSTQARDENPFASLTATSQPIAATARSPDRSLMLNTGSNPGTSPMFCNVGSFGSSSLSSLYGTSPAPTTNFTSYVPMTGSSLTPPASSVATTSVPSITVSSHLTATSPSWIQPSSPRYRPYTVAHSGGFSASSIPRSLNISIPASSPSPPVAAASPPVAAASPPAMPVIAPRPRPTTMGPPLFTASPSALRRRSSLLNRIPSSIYDNPFSLLFLGVSDVSEDSSDEENEDDDFSCVQFGSSMGGSGSSSISDSCSDHFTIENCKETEMLNYLIECFDRVGIEERKAPKMCSQPAVSQLLSNIRSQCISHAALVLQGSLTQPRSLQQQSLLVPYMLCRNLPFGFIQELVRTTYQDEEVFKQIFIPILQGLALASKECSLDSDNFKYPLMALCELCEIKFGKTHPMCSLVVSLPLWLPKSLSAGAGRELQRLSYLGAFFSLSVFAEDDNKVVEKYFSGPAITLENTRVVSQSLQHYLELARQELFKILHSILLNGETREAALSYMAAVVNANMKKAQMQTDDRLVSTDGFMLNFLWVLQQLSTKIKLETVDPMYIFHPRCRIDLPTDETRVKATMEDVTAWIAELYRDPSPFSEPKFPTECFFLTLHAHHLSILPSCRRYIRRLRAIRELNRTVEDLKNNESQWKDSPLATRHREMLKRCKTQLKKLVRCKACADAGLLDENFLRRCLNFYGMVIQLMLRILDPAYPNIKLPLTPEVPKVFAALPEFYVEDVAEFLFFIVQYAPQVLYEPCTQDIVMFLVVMLCNQNYIRNPYLVAKLVEVMFMTNPAVQPRTQKFFEMIENHPLSTKLLVPSLMKFYTDVEHTGATSEFYDKFTIRYHISTIFKSLWQNIAHHGTFMEEFNSGKQFVRYINMLINDTTFLLDESLESLKRIHEVQEEMKNKEQWDLLPRDQQQARQSQLAQDERVSRSYLALATETVDMFHILTKQVQKPFLRPELGPRLAAMLNFNLQQLCGPKCRDLKVENPEKYGFEPKKLLDQLTDIYLQLDCARFAKAIADDQRSYSKELFEEVISKMRKAGIKSTIAIEKFKLLAEKVEEIVAKNARAEIDYSDAPDEFRGNAMTDPLVSSDPLMDTLMTDPVRLPSGTIMDRSIILRHLLNSSTDPFNRQTLTENMLEPVPELKEQIQAWMRDKQNADH</sequence>
<organism evidence="19 20">
    <name type="scientific">Alectura lathami</name>
    <name type="common">Australian brush turkey</name>
    <dbReference type="NCBI Taxonomy" id="81907"/>
    <lineage>
        <taxon>Eukaryota</taxon>
        <taxon>Metazoa</taxon>
        <taxon>Chordata</taxon>
        <taxon>Craniata</taxon>
        <taxon>Vertebrata</taxon>
        <taxon>Euteleostomi</taxon>
        <taxon>Archelosauria</taxon>
        <taxon>Archosauria</taxon>
        <taxon>Dinosauria</taxon>
        <taxon>Saurischia</taxon>
        <taxon>Theropoda</taxon>
        <taxon>Coelurosauria</taxon>
        <taxon>Aves</taxon>
        <taxon>Neognathae</taxon>
        <taxon>Galloanserae</taxon>
        <taxon>Galliformes</taxon>
        <taxon>Megapodiidae</taxon>
        <taxon>Alectura</taxon>
    </lineage>
</organism>
<comment type="similarity">
    <text evidence="5">Belongs to the ubiquitin conjugation factor E4 family.</text>
</comment>
<evidence type="ECO:0000256" key="8">
    <source>
        <dbReference type="ARBA" id="ARBA00022553"/>
    </source>
</evidence>
<evidence type="ECO:0000256" key="4">
    <source>
        <dbReference type="ARBA" id="ARBA00004906"/>
    </source>
</evidence>